<evidence type="ECO:0000256" key="3">
    <source>
        <dbReference type="ARBA" id="ARBA00020071"/>
    </source>
</evidence>
<feature type="domain" description="NodB homology" evidence="6">
    <location>
        <begin position="69"/>
        <end position="283"/>
    </location>
</feature>
<evidence type="ECO:0000256" key="4">
    <source>
        <dbReference type="ARBA" id="ARBA00032976"/>
    </source>
</evidence>
<feature type="region of interest" description="Disordered" evidence="5">
    <location>
        <begin position="1"/>
        <end position="40"/>
    </location>
</feature>
<evidence type="ECO:0000256" key="2">
    <source>
        <dbReference type="ARBA" id="ARBA00010973"/>
    </source>
</evidence>
<feature type="compositionally biased region" description="Basic and acidic residues" evidence="5">
    <location>
        <begin position="23"/>
        <end position="34"/>
    </location>
</feature>
<accession>A0A4R4DX48</accession>
<dbReference type="InterPro" id="IPR050248">
    <property type="entry name" value="Polysacc_deacetylase_ArnD"/>
</dbReference>
<dbReference type="PANTHER" id="PTHR10587">
    <property type="entry name" value="GLYCOSYL TRANSFERASE-RELATED"/>
    <property type="match status" value="1"/>
</dbReference>
<comment type="similarity">
    <text evidence="2">Belongs to the polysaccharide deacetylase family.</text>
</comment>
<dbReference type="AlphaFoldDB" id="A0A4R4DX48"/>
<dbReference type="Pfam" id="PF01522">
    <property type="entry name" value="Polysacc_deac_1"/>
    <property type="match status" value="1"/>
</dbReference>
<comment type="function">
    <text evidence="1">Is involved in generating a small heat-stable compound (Nod), an acylated oligomer of N-acetylglucosamine, that stimulates mitosis in various plant protoplasts.</text>
</comment>
<proteinExistence type="inferred from homology"/>
<name>A0A4R4DX48_9PROT</name>
<sequence>MTRPRRPDDRRAFGPEGLNRPAEQTRRSDDRRAFGPEGLNRPAQYTKRAVLAGVLAAPALARARPGCRGTVYLTIDTGWSREAEQIAAILRRREVRATLFVADEPTWRGDRSLEEGWAPFWRARAAEGHAFASHTWRHWYFRGDPAPGQVRYAARDGSGQEVLDGAALCAELRRPMERLRQWVPEARVLPLWRAPGGITTPNALTLAAACGLHHQGWTANGFWGDELDSARYPNTALARRAIERTRDGEVVVMHWGIRSRRDPFAHVLEEVIAGLQARGLCFETLPPEGIA</sequence>
<dbReference type="SUPFAM" id="SSF88713">
    <property type="entry name" value="Glycoside hydrolase/deacetylase"/>
    <property type="match status" value="1"/>
</dbReference>
<reference evidence="7 8" key="1">
    <citation type="submission" date="2019-03" db="EMBL/GenBank/DDBJ databases">
        <title>Paracraurococcus aquatilis NE82 genome sequence.</title>
        <authorList>
            <person name="Zhao Y."/>
            <person name="Du Z."/>
        </authorList>
    </citation>
    <scope>NUCLEOTIDE SEQUENCE [LARGE SCALE GENOMIC DNA]</scope>
    <source>
        <strain evidence="7 8">NE82</strain>
    </source>
</reference>
<gene>
    <name evidence="7" type="ORF">EXY23_04415</name>
</gene>
<comment type="caution">
    <text evidence="7">The sequence shown here is derived from an EMBL/GenBank/DDBJ whole genome shotgun (WGS) entry which is preliminary data.</text>
</comment>
<dbReference type="PANTHER" id="PTHR10587:SF137">
    <property type="entry name" value="4-DEOXY-4-FORMAMIDO-L-ARABINOSE-PHOSPHOUNDECAPRENOL DEFORMYLASE ARND-RELATED"/>
    <property type="match status" value="1"/>
</dbReference>
<organism evidence="7 8">
    <name type="scientific">Roseicella aquatilis</name>
    <dbReference type="NCBI Taxonomy" id="2527868"/>
    <lineage>
        <taxon>Bacteria</taxon>
        <taxon>Pseudomonadati</taxon>
        <taxon>Pseudomonadota</taxon>
        <taxon>Alphaproteobacteria</taxon>
        <taxon>Acetobacterales</taxon>
        <taxon>Roseomonadaceae</taxon>
        <taxon>Roseicella</taxon>
    </lineage>
</organism>
<protein>
    <recommendedName>
        <fullName evidence="3">Chitooligosaccharide deacetylase</fullName>
    </recommendedName>
    <alternativeName>
        <fullName evidence="4">Nodulation protein B</fullName>
    </alternativeName>
</protein>
<dbReference type="GO" id="GO:0005975">
    <property type="term" value="P:carbohydrate metabolic process"/>
    <property type="evidence" value="ECO:0007669"/>
    <property type="project" value="InterPro"/>
</dbReference>
<dbReference type="Proteomes" id="UP000295023">
    <property type="component" value="Unassembled WGS sequence"/>
</dbReference>
<evidence type="ECO:0000313" key="8">
    <source>
        <dbReference type="Proteomes" id="UP000295023"/>
    </source>
</evidence>
<evidence type="ECO:0000259" key="6">
    <source>
        <dbReference type="PROSITE" id="PS51677"/>
    </source>
</evidence>
<dbReference type="OrthoDB" id="9812065at2"/>
<dbReference type="InterPro" id="IPR011330">
    <property type="entry name" value="Glyco_hydro/deAcase_b/a-brl"/>
</dbReference>
<keyword evidence="8" id="KW-1185">Reference proteome</keyword>
<evidence type="ECO:0000313" key="7">
    <source>
        <dbReference type="EMBL" id="TCZ65420.1"/>
    </source>
</evidence>
<dbReference type="PROSITE" id="PS51677">
    <property type="entry name" value="NODB"/>
    <property type="match status" value="1"/>
</dbReference>
<dbReference type="Gene3D" id="3.20.20.370">
    <property type="entry name" value="Glycoside hydrolase/deacetylase"/>
    <property type="match status" value="1"/>
</dbReference>
<dbReference type="CDD" id="cd10917">
    <property type="entry name" value="CE4_NodB_like_6s_7s"/>
    <property type="match status" value="1"/>
</dbReference>
<evidence type="ECO:0000256" key="5">
    <source>
        <dbReference type="SAM" id="MobiDB-lite"/>
    </source>
</evidence>
<dbReference type="InterPro" id="IPR002509">
    <property type="entry name" value="NODB_dom"/>
</dbReference>
<dbReference type="GO" id="GO:0016810">
    <property type="term" value="F:hydrolase activity, acting on carbon-nitrogen (but not peptide) bonds"/>
    <property type="evidence" value="ECO:0007669"/>
    <property type="project" value="InterPro"/>
</dbReference>
<dbReference type="EMBL" id="SKBM01000003">
    <property type="protein sequence ID" value="TCZ65420.1"/>
    <property type="molecule type" value="Genomic_DNA"/>
</dbReference>
<feature type="compositionally biased region" description="Basic and acidic residues" evidence="5">
    <location>
        <begin position="1"/>
        <end position="13"/>
    </location>
</feature>
<evidence type="ECO:0000256" key="1">
    <source>
        <dbReference type="ARBA" id="ARBA00003236"/>
    </source>
</evidence>